<dbReference type="Proteomes" id="UP000189674">
    <property type="component" value="Chromosome"/>
</dbReference>
<organism evidence="3 4">
    <name type="scientific">Anaerohalosphaera lusitana</name>
    <dbReference type="NCBI Taxonomy" id="1936003"/>
    <lineage>
        <taxon>Bacteria</taxon>
        <taxon>Pseudomonadati</taxon>
        <taxon>Planctomycetota</taxon>
        <taxon>Phycisphaerae</taxon>
        <taxon>Sedimentisphaerales</taxon>
        <taxon>Anaerohalosphaeraceae</taxon>
        <taxon>Anaerohalosphaera</taxon>
    </lineage>
</organism>
<sequence>MNDRESQLNELFDKISDEPSGRAKHKEALRSEMLERFEPAAIRLRPRERFHKRAKRAILSPATAGLAACVLALLIGHQLATRFVWDTEPAPSLDSAGGVSLKYDFMPSARLKEAETEVGYEDSVDSENGRLEEMLQSKDIDGLVEILQNGSFGDKIAAAKLLSDMGAQEALPELERLGSEWQGGEPNPFSTAAEVIKSSTFDPTSTR</sequence>
<gene>
    <name evidence="3" type="ORF">STSP2_03388</name>
</gene>
<keyword evidence="2" id="KW-1133">Transmembrane helix</keyword>
<name>A0A1U9NQH3_9BACT</name>
<evidence type="ECO:0000256" key="2">
    <source>
        <dbReference type="SAM" id="Phobius"/>
    </source>
</evidence>
<evidence type="ECO:0000313" key="3">
    <source>
        <dbReference type="EMBL" id="AQT70183.1"/>
    </source>
</evidence>
<dbReference type="AlphaFoldDB" id="A0A1U9NQH3"/>
<reference evidence="4" key="1">
    <citation type="submission" date="2017-02" db="EMBL/GenBank/DDBJ databases">
        <title>Comparative genomics and description of representatives of a novel lineage of planctomycetes thriving in anoxic sediments.</title>
        <authorList>
            <person name="Spring S."/>
            <person name="Bunk B."/>
            <person name="Sproer C."/>
        </authorList>
    </citation>
    <scope>NUCLEOTIDE SEQUENCE [LARGE SCALE GENOMIC DNA]</scope>
    <source>
        <strain evidence="4">ST-NAGAB-D1</strain>
    </source>
</reference>
<dbReference type="EMBL" id="CP019791">
    <property type="protein sequence ID" value="AQT70183.1"/>
    <property type="molecule type" value="Genomic_DNA"/>
</dbReference>
<accession>A0A1U9NQH3</accession>
<dbReference type="RefSeq" id="WP_146663792.1">
    <property type="nucleotide sequence ID" value="NZ_CP019791.1"/>
</dbReference>
<dbReference type="KEGG" id="alus:STSP2_03388"/>
<keyword evidence="2" id="KW-0472">Membrane</keyword>
<feature type="compositionally biased region" description="Polar residues" evidence="1">
    <location>
        <begin position="197"/>
        <end position="207"/>
    </location>
</feature>
<evidence type="ECO:0000256" key="1">
    <source>
        <dbReference type="SAM" id="MobiDB-lite"/>
    </source>
</evidence>
<proteinExistence type="predicted"/>
<protein>
    <submittedName>
        <fullName evidence="3">Uncharacterized protein</fullName>
    </submittedName>
</protein>
<keyword evidence="2" id="KW-0812">Transmembrane</keyword>
<keyword evidence="4" id="KW-1185">Reference proteome</keyword>
<dbReference type="STRING" id="1936003.STSP2_03388"/>
<evidence type="ECO:0000313" key="4">
    <source>
        <dbReference type="Proteomes" id="UP000189674"/>
    </source>
</evidence>
<feature type="region of interest" description="Disordered" evidence="1">
    <location>
        <begin position="180"/>
        <end position="207"/>
    </location>
</feature>
<feature type="region of interest" description="Disordered" evidence="1">
    <location>
        <begin position="1"/>
        <end position="24"/>
    </location>
</feature>
<feature type="transmembrane region" description="Helical" evidence="2">
    <location>
        <begin position="57"/>
        <end position="76"/>
    </location>
</feature>